<evidence type="ECO:0000256" key="1">
    <source>
        <dbReference type="SAM" id="MobiDB-lite"/>
    </source>
</evidence>
<feature type="domain" description="PepSY" evidence="3">
    <location>
        <begin position="75"/>
        <end position="132"/>
    </location>
</feature>
<feature type="domain" description="PepSY" evidence="3">
    <location>
        <begin position="158"/>
        <end position="209"/>
    </location>
</feature>
<evidence type="ECO:0000259" key="3">
    <source>
        <dbReference type="Pfam" id="PF03413"/>
    </source>
</evidence>
<accession>A0ABS1NQD3</accession>
<gene>
    <name evidence="4" type="ORF">JK363_37540</name>
</gene>
<feature type="region of interest" description="Disordered" evidence="1">
    <location>
        <begin position="27"/>
        <end position="72"/>
    </location>
</feature>
<feature type="compositionally biased region" description="Acidic residues" evidence="1">
    <location>
        <begin position="214"/>
        <end position="227"/>
    </location>
</feature>
<keyword evidence="2" id="KW-0732">Signal</keyword>
<name>A0ABS1NQD3_9ACTN</name>
<evidence type="ECO:0000256" key="2">
    <source>
        <dbReference type="SAM" id="SignalP"/>
    </source>
</evidence>
<sequence>MKRNIVIATVAAAALIGGGTAVALADSGTGSARSSSAGAAGAAPASGKVASYHSDDRDDADEADRGHESVRTARVTLSDAAATALKAVPGTLSSIDLDDDARTAAWDAEILGKDGKWHEVTVDASSGTVLNQRVDRAETDDANDAGERTTLKKAEVSAVEAARKAATGGGTVTSVDLDDDHAPTWEVEVVKNHKEHDLTVDPQTGKVTRTASDDDRDGNEADDRDDD</sequence>
<protein>
    <submittedName>
        <fullName evidence="4">PepSY domain-containing protein</fullName>
    </submittedName>
</protein>
<feature type="signal peptide" evidence="2">
    <location>
        <begin position="1"/>
        <end position="25"/>
    </location>
</feature>
<comment type="caution">
    <text evidence="4">The sequence shown here is derived from an EMBL/GenBank/DDBJ whole genome shotgun (WGS) entry which is preliminary data.</text>
</comment>
<evidence type="ECO:0000313" key="5">
    <source>
        <dbReference type="Proteomes" id="UP000634229"/>
    </source>
</evidence>
<feature type="compositionally biased region" description="Basic and acidic residues" evidence="1">
    <location>
        <begin position="189"/>
        <end position="199"/>
    </location>
</feature>
<organism evidence="4 5">
    <name type="scientific">Streptomyces coffeae</name>
    <dbReference type="NCBI Taxonomy" id="621382"/>
    <lineage>
        <taxon>Bacteria</taxon>
        <taxon>Bacillati</taxon>
        <taxon>Actinomycetota</taxon>
        <taxon>Actinomycetes</taxon>
        <taxon>Kitasatosporales</taxon>
        <taxon>Streptomycetaceae</taxon>
        <taxon>Streptomyces</taxon>
    </lineage>
</organism>
<evidence type="ECO:0000313" key="4">
    <source>
        <dbReference type="EMBL" id="MBL1102223.1"/>
    </source>
</evidence>
<proteinExistence type="predicted"/>
<dbReference type="InterPro" id="IPR025711">
    <property type="entry name" value="PepSY"/>
</dbReference>
<dbReference type="RefSeq" id="WP_201882498.1">
    <property type="nucleotide sequence ID" value="NZ_JAERRF010000041.1"/>
</dbReference>
<reference evidence="4 5" key="1">
    <citation type="submission" date="2021-01" db="EMBL/GenBank/DDBJ databases">
        <title>WGS of actinomycetes isolated from Thailand.</title>
        <authorList>
            <person name="Thawai C."/>
        </authorList>
    </citation>
    <scope>NUCLEOTIDE SEQUENCE [LARGE SCALE GENOMIC DNA]</scope>
    <source>
        <strain evidence="4 5">CA1R205</strain>
    </source>
</reference>
<feature type="chain" id="PRO_5045834412" evidence="2">
    <location>
        <begin position="26"/>
        <end position="227"/>
    </location>
</feature>
<feature type="region of interest" description="Disordered" evidence="1">
    <location>
        <begin position="189"/>
        <end position="227"/>
    </location>
</feature>
<dbReference type="Pfam" id="PF03413">
    <property type="entry name" value="PepSY"/>
    <property type="match status" value="2"/>
</dbReference>
<feature type="compositionally biased region" description="Polar residues" evidence="1">
    <location>
        <begin position="201"/>
        <end position="210"/>
    </location>
</feature>
<keyword evidence="5" id="KW-1185">Reference proteome</keyword>
<dbReference type="Gene3D" id="3.10.450.40">
    <property type="match status" value="2"/>
</dbReference>
<dbReference type="EMBL" id="JAERRF010000041">
    <property type="protein sequence ID" value="MBL1102223.1"/>
    <property type="molecule type" value="Genomic_DNA"/>
</dbReference>
<dbReference type="Proteomes" id="UP000634229">
    <property type="component" value="Unassembled WGS sequence"/>
</dbReference>
<feature type="compositionally biased region" description="Low complexity" evidence="1">
    <location>
        <begin position="27"/>
        <end position="51"/>
    </location>
</feature>